<evidence type="ECO:0000313" key="2">
    <source>
        <dbReference type="EMBL" id="GBG14851.1"/>
    </source>
</evidence>
<name>A0A2R5FE72_9PROT</name>
<protein>
    <submittedName>
        <fullName evidence="2">Polysaccharide synthesis protein GtrA</fullName>
    </submittedName>
</protein>
<dbReference type="AlphaFoldDB" id="A0A2R5FE72"/>
<reference evidence="2 3" key="1">
    <citation type="journal article" date="2018" name="Environ. Microbiol.">
        <title>Isolation and genomic characterization of Novimethylophilus kurashikiensis gen. nov. sp. nov., a new lanthanide-dependent methylotrophic species of Methylophilaceae.</title>
        <authorList>
            <person name="Lv H."/>
            <person name="Sahin N."/>
            <person name="Tani A."/>
        </authorList>
    </citation>
    <scope>NUCLEOTIDE SEQUENCE [LARGE SCALE GENOMIC DNA]</scope>
    <source>
        <strain evidence="2 3">La2-4</strain>
    </source>
</reference>
<organism evidence="2 3">
    <name type="scientific">Novimethylophilus kurashikiensis</name>
    <dbReference type="NCBI Taxonomy" id="1825523"/>
    <lineage>
        <taxon>Bacteria</taxon>
        <taxon>Pseudomonadati</taxon>
        <taxon>Pseudomonadota</taxon>
        <taxon>Betaproteobacteria</taxon>
        <taxon>Nitrosomonadales</taxon>
        <taxon>Methylophilaceae</taxon>
        <taxon>Novimethylophilus</taxon>
    </lineage>
</organism>
<dbReference type="Proteomes" id="UP000245081">
    <property type="component" value="Unassembled WGS sequence"/>
</dbReference>
<feature type="coiled-coil region" evidence="1">
    <location>
        <begin position="68"/>
        <end position="95"/>
    </location>
</feature>
<comment type="caution">
    <text evidence="2">The sequence shown here is derived from an EMBL/GenBank/DDBJ whole genome shotgun (WGS) entry which is preliminary data.</text>
</comment>
<evidence type="ECO:0000256" key="1">
    <source>
        <dbReference type="SAM" id="Coils"/>
    </source>
</evidence>
<dbReference type="EMBL" id="BDOQ01000010">
    <property type="protein sequence ID" value="GBG14851.1"/>
    <property type="molecule type" value="Genomic_DNA"/>
</dbReference>
<dbReference type="RefSeq" id="WP_109016033.1">
    <property type="nucleotide sequence ID" value="NZ_BDOQ01000010.1"/>
</dbReference>
<proteinExistence type="predicted"/>
<keyword evidence="1" id="KW-0175">Coiled coil</keyword>
<evidence type="ECO:0000313" key="3">
    <source>
        <dbReference type="Proteomes" id="UP000245081"/>
    </source>
</evidence>
<dbReference type="OrthoDB" id="9978274at2"/>
<gene>
    <name evidence="2" type="ORF">NMK_2452</name>
</gene>
<accession>A0A2R5FE72</accession>
<keyword evidence="3" id="KW-1185">Reference proteome</keyword>
<sequence>MKCEKCGSDTRMQVQVTLSAPGSAYHQLTKKDFHRKEFQVLGANWETANFICTNPDCCHVSDGYGNYVTKLEKKNKELSAEVERLKAKYEGTNLS</sequence>